<keyword evidence="3" id="KW-1185">Reference proteome</keyword>
<evidence type="ECO:0000256" key="1">
    <source>
        <dbReference type="SAM" id="MobiDB-lite"/>
    </source>
</evidence>
<feature type="non-terminal residue" evidence="2">
    <location>
        <position position="1"/>
    </location>
</feature>
<proteinExistence type="predicted"/>
<feature type="compositionally biased region" description="Basic and acidic residues" evidence="1">
    <location>
        <begin position="9"/>
        <end position="29"/>
    </location>
</feature>
<dbReference type="EMBL" id="JADNRY010000034">
    <property type="protein sequence ID" value="KAF9071232.1"/>
    <property type="molecule type" value="Genomic_DNA"/>
</dbReference>
<reference evidence="2" key="1">
    <citation type="submission" date="2020-11" db="EMBL/GenBank/DDBJ databases">
        <authorList>
            <consortium name="DOE Joint Genome Institute"/>
            <person name="Ahrendt S."/>
            <person name="Riley R."/>
            <person name="Andreopoulos W."/>
            <person name="Labutti K."/>
            <person name="Pangilinan J."/>
            <person name="Ruiz-Duenas F.J."/>
            <person name="Barrasa J.M."/>
            <person name="Sanchez-Garcia M."/>
            <person name="Camarero S."/>
            <person name="Miyauchi S."/>
            <person name="Serrano A."/>
            <person name="Linde D."/>
            <person name="Babiker R."/>
            <person name="Drula E."/>
            <person name="Ayuso-Fernandez I."/>
            <person name="Pacheco R."/>
            <person name="Padilla G."/>
            <person name="Ferreira P."/>
            <person name="Barriuso J."/>
            <person name="Kellner H."/>
            <person name="Castanera R."/>
            <person name="Alfaro M."/>
            <person name="Ramirez L."/>
            <person name="Pisabarro A.G."/>
            <person name="Kuo A."/>
            <person name="Tritt A."/>
            <person name="Lipzen A."/>
            <person name="He G."/>
            <person name="Yan M."/>
            <person name="Ng V."/>
            <person name="Cullen D."/>
            <person name="Martin F."/>
            <person name="Rosso M.-N."/>
            <person name="Henrissat B."/>
            <person name="Hibbett D."/>
            <person name="Martinez A.T."/>
            <person name="Grigoriev I.V."/>
        </authorList>
    </citation>
    <scope>NUCLEOTIDE SEQUENCE</scope>
    <source>
        <strain evidence="2">AH 40177</strain>
    </source>
</reference>
<sequence length="68" mass="7690">CINAHPLRKQPESQKYHRVESTEDRELSASRHVSLAPGPRPEPEPALSWPFLGARARLRFLTSPGRGF</sequence>
<organism evidence="2 3">
    <name type="scientific">Rhodocollybia butyracea</name>
    <dbReference type="NCBI Taxonomy" id="206335"/>
    <lineage>
        <taxon>Eukaryota</taxon>
        <taxon>Fungi</taxon>
        <taxon>Dikarya</taxon>
        <taxon>Basidiomycota</taxon>
        <taxon>Agaricomycotina</taxon>
        <taxon>Agaricomycetes</taxon>
        <taxon>Agaricomycetidae</taxon>
        <taxon>Agaricales</taxon>
        <taxon>Marasmiineae</taxon>
        <taxon>Omphalotaceae</taxon>
        <taxon>Rhodocollybia</taxon>
    </lineage>
</organism>
<name>A0A9P5PZ97_9AGAR</name>
<evidence type="ECO:0000313" key="2">
    <source>
        <dbReference type="EMBL" id="KAF9071232.1"/>
    </source>
</evidence>
<accession>A0A9P5PZ97</accession>
<gene>
    <name evidence="2" type="ORF">BDP27DRAFT_1322570</name>
</gene>
<dbReference type="AlphaFoldDB" id="A0A9P5PZ97"/>
<evidence type="ECO:0000313" key="3">
    <source>
        <dbReference type="Proteomes" id="UP000772434"/>
    </source>
</evidence>
<protein>
    <submittedName>
        <fullName evidence="2">Uncharacterized protein</fullName>
    </submittedName>
</protein>
<comment type="caution">
    <text evidence="2">The sequence shown here is derived from an EMBL/GenBank/DDBJ whole genome shotgun (WGS) entry which is preliminary data.</text>
</comment>
<dbReference type="Proteomes" id="UP000772434">
    <property type="component" value="Unassembled WGS sequence"/>
</dbReference>
<feature type="region of interest" description="Disordered" evidence="1">
    <location>
        <begin position="1"/>
        <end position="48"/>
    </location>
</feature>